<sequence length="187" mass="19839">MCAFSFPRTSDGISSALCSLKRPKSSPVRPAAARNTRTPLTDRRAAIPNLYAIQTVTSIKAASALNKALPADRPTPLNILLQVNTSGEDAKSGVPPLSAATPDNEVDAAELVQVARYVVTECPRLRLQGLMTIGALEQSLAAGAKENEDFARLVGTRDVLQAALARAGFKPEEGRWGEDGRLLLSMG</sequence>
<dbReference type="InterPro" id="IPR011078">
    <property type="entry name" value="PyrdxlP_homeostasis"/>
</dbReference>
<dbReference type="OrthoDB" id="10264196at2759"/>
<dbReference type="GO" id="GO:0030170">
    <property type="term" value="F:pyridoxal phosphate binding"/>
    <property type="evidence" value="ECO:0007669"/>
    <property type="project" value="InterPro"/>
</dbReference>
<dbReference type="Gene3D" id="3.20.20.10">
    <property type="entry name" value="Alanine racemase"/>
    <property type="match status" value="1"/>
</dbReference>
<dbReference type="PANTHER" id="PTHR10146:SF14">
    <property type="entry name" value="PYRIDOXAL PHOSPHATE HOMEOSTASIS PROTEIN"/>
    <property type="match status" value="1"/>
</dbReference>
<dbReference type="PANTHER" id="PTHR10146">
    <property type="entry name" value="PROLINE SYNTHETASE CO-TRANSCRIBED BACTERIAL HOMOLOG PROTEIN"/>
    <property type="match status" value="1"/>
</dbReference>
<dbReference type="AlphaFoldDB" id="A0A1M2VIG0"/>
<protein>
    <submittedName>
        <fullName evidence="2">Proline synthase co-transcribed bacterial-like protein</fullName>
    </submittedName>
</protein>
<dbReference type="SUPFAM" id="SSF51419">
    <property type="entry name" value="PLP-binding barrel"/>
    <property type="match status" value="1"/>
</dbReference>
<evidence type="ECO:0000313" key="3">
    <source>
        <dbReference type="Proteomes" id="UP000184267"/>
    </source>
</evidence>
<keyword evidence="1" id="KW-0663">Pyridoxal phosphate</keyword>
<proteinExistence type="predicted"/>
<organism evidence="2 3">
    <name type="scientific">Trametes pubescens</name>
    <name type="common">White-rot fungus</name>
    <dbReference type="NCBI Taxonomy" id="154538"/>
    <lineage>
        <taxon>Eukaryota</taxon>
        <taxon>Fungi</taxon>
        <taxon>Dikarya</taxon>
        <taxon>Basidiomycota</taxon>
        <taxon>Agaricomycotina</taxon>
        <taxon>Agaricomycetes</taxon>
        <taxon>Polyporales</taxon>
        <taxon>Polyporaceae</taxon>
        <taxon>Trametes</taxon>
    </lineage>
</organism>
<dbReference type="Proteomes" id="UP000184267">
    <property type="component" value="Unassembled WGS sequence"/>
</dbReference>
<keyword evidence="3" id="KW-1185">Reference proteome</keyword>
<comment type="caution">
    <text evidence="2">The sequence shown here is derived from an EMBL/GenBank/DDBJ whole genome shotgun (WGS) entry which is preliminary data.</text>
</comment>
<evidence type="ECO:0000256" key="1">
    <source>
        <dbReference type="ARBA" id="ARBA00022898"/>
    </source>
</evidence>
<feature type="non-terminal residue" evidence="2">
    <location>
        <position position="187"/>
    </location>
</feature>
<name>A0A1M2VIG0_TRAPU</name>
<accession>A0A1M2VIG0</accession>
<dbReference type="EMBL" id="MNAD01001186">
    <property type="protein sequence ID" value="OJT07384.1"/>
    <property type="molecule type" value="Genomic_DNA"/>
</dbReference>
<gene>
    <name evidence="2" type="ORF">TRAPUB_1759</name>
</gene>
<dbReference type="InterPro" id="IPR029066">
    <property type="entry name" value="PLP-binding_barrel"/>
</dbReference>
<reference evidence="2 3" key="1">
    <citation type="submission" date="2016-10" db="EMBL/GenBank/DDBJ databases">
        <title>Genome sequence of the basidiomycete white-rot fungus Trametes pubescens.</title>
        <authorList>
            <person name="Makela M.R."/>
            <person name="Granchi Z."/>
            <person name="Peng M."/>
            <person name="De Vries R.P."/>
            <person name="Grigoriev I."/>
            <person name="Riley R."/>
            <person name="Hilden K."/>
        </authorList>
    </citation>
    <scope>NUCLEOTIDE SEQUENCE [LARGE SCALE GENOMIC DNA]</scope>
    <source>
        <strain evidence="2 3">FBCC735</strain>
    </source>
</reference>
<dbReference type="STRING" id="154538.A0A1M2VIG0"/>
<evidence type="ECO:0000313" key="2">
    <source>
        <dbReference type="EMBL" id="OJT07384.1"/>
    </source>
</evidence>